<dbReference type="Gene3D" id="3.60.15.10">
    <property type="entry name" value="Ribonuclease Z/Hydroxyacylglutathione hydrolase-like"/>
    <property type="match status" value="1"/>
</dbReference>
<dbReference type="Pfam" id="PF12706">
    <property type="entry name" value="Lactamase_B_2"/>
    <property type="match status" value="1"/>
</dbReference>
<dbReference type="Proteomes" id="UP000886597">
    <property type="component" value="Unassembled WGS sequence"/>
</dbReference>
<dbReference type="GeneID" id="69986468"/>
<dbReference type="KEGG" id="tkr:C7K43_10965"/>
<dbReference type="EMBL" id="BKBQ01000028">
    <property type="protein sequence ID" value="GEQ54899.1"/>
    <property type="molecule type" value="Genomic_DNA"/>
</dbReference>
<feature type="domain" description="Metallo-beta-lactamase" evidence="3">
    <location>
        <begin position="9"/>
        <end position="193"/>
    </location>
</feature>
<organism evidence="5 6">
    <name type="scientific">Tetragenococcus koreensis</name>
    <dbReference type="NCBI Taxonomy" id="290335"/>
    <lineage>
        <taxon>Bacteria</taxon>
        <taxon>Bacillati</taxon>
        <taxon>Bacillota</taxon>
        <taxon>Bacilli</taxon>
        <taxon>Lactobacillales</taxon>
        <taxon>Enterococcaceae</taxon>
        <taxon>Tetragenococcus</taxon>
    </lineage>
</organism>
<keyword evidence="1 2" id="KW-0378">Hydrolase</keyword>
<dbReference type="AlphaFoldDB" id="A0AAN4UCG9"/>
<dbReference type="HAMAP" id="MF_00457">
    <property type="entry name" value="UPF0173"/>
    <property type="match status" value="1"/>
</dbReference>
<dbReference type="InterPro" id="IPR050114">
    <property type="entry name" value="UPF0173_UPF0282_UlaG_hydrolase"/>
</dbReference>
<reference evidence="5" key="2">
    <citation type="journal article" date="2020" name="Int. Dairy J.">
        <title>Lactic acid bacterial diversity in Brie cheese focusing on salt concentration and pH of isolation medium and characterisation of halophilic and alkaliphilic lactic acid bacterial isolates.</title>
        <authorList>
            <person name="Unno R."/>
            <person name="Matsutani M."/>
            <person name="Suzuki T."/>
            <person name="Kodama K."/>
            <person name="Matsushita H."/>
            <person name="Yamasato K."/>
            <person name="Koizumi Y."/>
            <person name="Ishikawa M."/>
        </authorList>
    </citation>
    <scope>NUCLEOTIDE SEQUENCE</scope>
    <source>
        <strain evidence="5">7C1</strain>
        <strain evidence="4">8C4</strain>
    </source>
</reference>
<evidence type="ECO:0000256" key="2">
    <source>
        <dbReference type="HAMAP-Rule" id="MF_00457"/>
    </source>
</evidence>
<evidence type="ECO:0000313" key="4">
    <source>
        <dbReference type="EMBL" id="GEQ49899.1"/>
    </source>
</evidence>
<dbReference type="Proteomes" id="UP000886607">
    <property type="component" value="Unassembled WGS sequence"/>
</dbReference>
<comment type="caution">
    <text evidence="5">The sequence shown here is derived from an EMBL/GenBank/DDBJ whole genome shotgun (WGS) entry which is preliminary data.</text>
</comment>
<comment type="similarity">
    <text evidence="2">Belongs to the UPF0173 family.</text>
</comment>
<dbReference type="RefSeq" id="WP_124006877.1">
    <property type="nucleotide sequence ID" value="NZ_BJYN01000035.1"/>
</dbReference>
<dbReference type="InterPro" id="IPR001279">
    <property type="entry name" value="Metallo-B-lactamas"/>
</dbReference>
<evidence type="ECO:0000313" key="5">
    <source>
        <dbReference type="EMBL" id="GEQ54899.1"/>
    </source>
</evidence>
<reference evidence="5" key="1">
    <citation type="submission" date="2019-08" db="EMBL/GenBank/DDBJ databases">
        <authorList>
            <person name="Ishikawa M."/>
            <person name="Suzuki T."/>
            <person name="Matsutani M."/>
        </authorList>
    </citation>
    <scope>NUCLEOTIDE SEQUENCE</scope>
    <source>
        <strain evidence="5">7C1</strain>
        <strain evidence="4">8C4</strain>
    </source>
</reference>
<dbReference type="PANTHER" id="PTHR43546:SF3">
    <property type="entry name" value="UPF0173 METAL-DEPENDENT HYDROLASE MJ1163"/>
    <property type="match status" value="1"/>
</dbReference>
<dbReference type="PANTHER" id="PTHR43546">
    <property type="entry name" value="UPF0173 METAL-DEPENDENT HYDROLASE MJ1163-RELATED"/>
    <property type="match status" value="1"/>
</dbReference>
<dbReference type="GO" id="GO:0016787">
    <property type="term" value="F:hydrolase activity"/>
    <property type="evidence" value="ECO:0007669"/>
    <property type="project" value="UniProtKB-UniRule"/>
</dbReference>
<name>A0AAN4UCG9_9ENTE</name>
<evidence type="ECO:0000256" key="1">
    <source>
        <dbReference type="ARBA" id="ARBA00022801"/>
    </source>
</evidence>
<dbReference type="EMBL" id="BKBO01000028">
    <property type="protein sequence ID" value="GEQ49899.1"/>
    <property type="molecule type" value="Genomic_DNA"/>
</dbReference>
<dbReference type="NCBIfam" id="NF001911">
    <property type="entry name" value="PRK00685.1"/>
    <property type="match status" value="1"/>
</dbReference>
<accession>A0AAN4UCG9</accession>
<dbReference type="SUPFAM" id="SSF56281">
    <property type="entry name" value="Metallo-hydrolase/oxidoreductase"/>
    <property type="match status" value="1"/>
</dbReference>
<dbReference type="InterPro" id="IPR036866">
    <property type="entry name" value="RibonucZ/Hydroxyglut_hydro"/>
</dbReference>
<gene>
    <name evidence="4" type="ORF">TK11N_17510</name>
    <name evidence="5" type="ORF">TK2N_17430</name>
</gene>
<evidence type="ECO:0000313" key="7">
    <source>
        <dbReference type="Proteomes" id="UP000886607"/>
    </source>
</evidence>
<protein>
    <recommendedName>
        <fullName evidence="2">UPF0173 metal-dependent hydrolase TK11N_17510</fullName>
    </recommendedName>
</protein>
<keyword evidence="7" id="KW-1185">Reference proteome</keyword>
<dbReference type="SMART" id="SM00849">
    <property type="entry name" value="Lactamase_B"/>
    <property type="match status" value="1"/>
</dbReference>
<evidence type="ECO:0000313" key="6">
    <source>
        <dbReference type="Proteomes" id="UP000886597"/>
    </source>
</evidence>
<sequence>MKITYHGHSVLSVVLNDGTRLLFDPFISQNPLTDLSVEEIKADYILITHGHDDHLGDMVPIAKKNNATIISIAEVCKYAAKKGVQKTHGMNIGGGFDFPFGRVKLTHAQHSSGYEEDGQMIYMGEPGGILLQADGITLYHAGDTADYSDLSLLGEQYDIDIAFLPIGDNFTMGPADALRAANRLKARTVVPIHYNTFPQIEQDPQKFVDKMPGIGKLMKSGETIEVENNGDQT</sequence>
<dbReference type="InterPro" id="IPR022877">
    <property type="entry name" value="UPF0173"/>
</dbReference>
<evidence type="ECO:0000259" key="3">
    <source>
        <dbReference type="SMART" id="SM00849"/>
    </source>
</evidence>
<proteinExistence type="inferred from homology"/>